<organism evidence="2 3">
    <name type="scientific">Aquella oligotrophica</name>
    <dbReference type="NCBI Taxonomy" id="2067065"/>
    <lineage>
        <taxon>Bacteria</taxon>
        <taxon>Pseudomonadati</taxon>
        <taxon>Pseudomonadota</taxon>
        <taxon>Betaproteobacteria</taxon>
        <taxon>Neisseriales</taxon>
        <taxon>Neisseriaceae</taxon>
        <taxon>Aquella</taxon>
    </lineage>
</organism>
<dbReference type="SUPFAM" id="SSF46894">
    <property type="entry name" value="C-terminal effector domain of the bipartite response regulators"/>
    <property type="match status" value="1"/>
</dbReference>
<dbReference type="InterPro" id="IPR036388">
    <property type="entry name" value="WH-like_DNA-bd_sf"/>
</dbReference>
<gene>
    <name evidence="2" type="ORF">CUN60_02085</name>
</gene>
<evidence type="ECO:0000313" key="2">
    <source>
        <dbReference type="EMBL" id="AUR51140.1"/>
    </source>
</evidence>
<dbReference type="RefSeq" id="WP_102950440.1">
    <property type="nucleotide sequence ID" value="NZ_CP024847.1"/>
</dbReference>
<evidence type="ECO:0000259" key="1">
    <source>
        <dbReference type="SMART" id="SM00421"/>
    </source>
</evidence>
<keyword evidence="3" id="KW-1185">Reference proteome</keyword>
<dbReference type="GO" id="GO:0006355">
    <property type="term" value="P:regulation of DNA-templated transcription"/>
    <property type="evidence" value="ECO:0007669"/>
    <property type="project" value="InterPro"/>
</dbReference>
<dbReference type="GO" id="GO:0003677">
    <property type="term" value="F:DNA binding"/>
    <property type="evidence" value="ECO:0007669"/>
    <property type="project" value="InterPro"/>
</dbReference>
<dbReference type="OrthoDB" id="9758570at2"/>
<accession>A0A2I7N3U3</accession>
<dbReference type="EMBL" id="CP024847">
    <property type="protein sequence ID" value="AUR51140.1"/>
    <property type="molecule type" value="Genomic_DNA"/>
</dbReference>
<dbReference type="Proteomes" id="UP000236655">
    <property type="component" value="Chromosome"/>
</dbReference>
<dbReference type="AlphaFoldDB" id="A0A2I7N3U3"/>
<evidence type="ECO:0000313" key="3">
    <source>
        <dbReference type="Proteomes" id="UP000236655"/>
    </source>
</evidence>
<dbReference type="InterPro" id="IPR016032">
    <property type="entry name" value="Sig_transdc_resp-reg_C-effctor"/>
</dbReference>
<dbReference type="KEGG" id="nba:CUN60_02085"/>
<sequence length="255" mass="29220">MANFSHEPFLNEYITNNFIQLLDLPMYSCLYDQSFKLVICTNQSAKSLGYEFWENAVGISYEDDSCHVLARAIFGSSYSDEHKDSINKYAAMILDFQKDVFLNKRAISFFDLLPYNNQFNSYLVTYVPIVNKAGEVVAIQSHAIESKFFGFQEHFYTLYDSGDTKNNFPDKIELTRREEEVMFLLANGLNQEQIAQTLQTSRSTIATIIATKLCVKFNIPGSNTGYLTKLAMERGYFQYIPSSLFKPFVVPMIKG</sequence>
<dbReference type="Pfam" id="PF00196">
    <property type="entry name" value="GerE"/>
    <property type="match status" value="1"/>
</dbReference>
<dbReference type="Gene3D" id="1.10.10.10">
    <property type="entry name" value="Winged helix-like DNA-binding domain superfamily/Winged helix DNA-binding domain"/>
    <property type="match status" value="1"/>
</dbReference>
<dbReference type="InterPro" id="IPR000792">
    <property type="entry name" value="Tscrpt_reg_LuxR_C"/>
</dbReference>
<name>A0A2I7N3U3_9NEIS</name>
<protein>
    <recommendedName>
        <fullName evidence="1">HTH luxR-type domain-containing protein</fullName>
    </recommendedName>
</protein>
<proteinExistence type="predicted"/>
<dbReference type="PRINTS" id="PR00038">
    <property type="entry name" value="HTHLUXR"/>
</dbReference>
<reference evidence="3" key="1">
    <citation type="submission" date="2017-11" db="EMBL/GenBank/DDBJ databases">
        <authorList>
            <person name="Chan K.G."/>
            <person name="Lee L.S."/>
        </authorList>
    </citation>
    <scope>NUCLEOTIDE SEQUENCE [LARGE SCALE GENOMIC DNA]</scope>
    <source>
        <strain evidence="3">DSM 100970</strain>
    </source>
</reference>
<feature type="domain" description="HTH luxR-type" evidence="1">
    <location>
        <begin position="171"/>
        <end position="231"/>
    </location>
</feature>
<dbReference type="SMART" id="SM00421">
    <property type="entry name" value="HTH_LUXR"/>
    <property type="match status" value="1"/>
</dbReference>